<proteinExistence type="predicted"/>
<sequence length="167" mass="17998">MGDWGRVTNDDSNSNKNKGASRAYEPDSTLKTMCSGNSRALIHEFKSSGNEATPSKYDTTLDMVGLASAIGRHLAVVDGRLGKRFVMQEVELVWKLGLLCSHPVVAAKPSMSSVITYLDSVASLPDELSSVIKAREFPGGSNDELISERNNTIPPLTITESFVSYSG</sequence>
<protein>
    <recommendedName>
        <fullName evidence="4">Legume lectin domain-containing protein</fullName>
    </recommendedName>
</protein>
<evidence type="ECO:0000256" key="1">
    <source>
        <dbReference type="SAM" id="MobiDB-lite"/>
    </source>
</evidence>
<dbReference type="Proteomes" id="UP000828251">
    <property type="component" value="Unassembled WGS sequence"/>
</dbReference>
<evidence type="ECO:0000313" key="3">
    <source>
        <dbReference type="Proteomes" id="UP000828251"/>
    </source>
</evidence>
<comment type="caution">
    <text evidence="2">The sequence shown here is derived from an EMBL/GenBank/DDBJ whole genome shotgun (WGS) entry which is preliminary data.</text>
</comment>
<dbReference type="OrthoDB" id="1658281at2759"/>
<name>A0A9D3VK07_9ROSI</name>
<feature type="region of interest" description="Disordered" evidence="1">
    <location>
        <begin position="1"/>
        <end position="28"/>
    </location>
</feature>
<organism evidence="2 3">
    <name type="scientific">Gossypium stocksii</name>
    <dbReference type="NCBI Taxonomy" id="47602"/>
    <lineage>
        <taxon>Eukaryota</taxon>
        <taxon>Viridiplantae</taxon>
        <taxon>Streptophyta</taxon>
        <taxon>Embryophyta</taxon>
        <taxon>Tracheophyta</taxon>
        <taxon>Spermatophyta</taxon>
        <taxon>Magnoliopsida</taxon>
        <taxon>eudicotyledons</taxon>
        <taxon>Gunneridae</taxon>
        <taxon>Pentapetalae</taxon>
        <taxon>rosids</taxon>
        <taxon>malvids</taxon>
        <taxon>Malvales</taxon>
        <taxon>Malvaceae</taxon>
        <taxon>Malvoideae</taxon>
        <taxon>Gossypium</taxon>
    </lineage>
</organism>
<keyword evidence="3" id="KW-1185">Reference proteome</keyword>
<evidence type="ECO:0000313" key="2">
    <source>
        <dbReference type="EMBL" id="KAH1084136.1"/>
    </source>
</evidence>
<accession>A0A9D3VK07</accession>
<dbReference type="AlphaFoldDB" id="A0A9D3VK07"/>
<reference evidence="2 3" key="1">
    <citation type="journal article" date="2021" name="Plant Biotechnol. J.">
        <title>Multi-omics assisted identification of the key and species-specific regulatory components of drought-tolerant mechanisms in Gossypium stocksii.</title>
        <authorList>
            <person name="Yu D."/>
            <person name="Ke L."/>
            <person name="Zhang D."/>
            <person name="Wu Y."/>
            <person name="Sun Y."/>
            <person name="Mei J."/>
            <person name="Sun J."/>
            <person name="Sun Y."/>
        </authorList>
    </citation>
    <scope>NUCLEOTIDE SEQUENCE [LARGE SCALE GENOMIC DNA]</scope>
    <source>
        <strain evidence="3">cv. E1</strain>
        <tissue evidence="2">Leaf</tissue>
    </source>
</reference>
<gene>
    <name evidence="2" type="ORF">J1N35_023897</name>
</gene>
<evidence type="ECO:0008006" key="4">
    <source>
        <dbReference type="Google" id="ProtNLM"/>
    </source>
</evidence>
<dbReference type="EMBL" id="JAIQCV010000007">
    <property type="protein sequence ID" value="KAH1084136.1"/>
    <property type="molecule type" value="Genomic_DNA"/>
</dbReference>